<protein>
    <recommendedName>
        <fullName evidence="9">MFS transporter</fullName>
    </recommendedName>
</protein>
<dbReference type="InterPro" id="IPR011701">
    <property type="entry name" value="MFS"/>
</dbReference>
<keyword evidence="3 6" id="KW-0812">Transmembrane</keyword>
<feature type="transmembrane region" description="Helical" evidence="6">
    <location>
        <begin position="400"/>
        <end position="422"/>
    </location>
</feature>
<evidence type="ECO:0000256" key="4">
    <source>
        <dbReference type="ARBA" id="ARBA00022989"/>
    </source>
</evidence>
<keyword evidence="4 6" id="KW-1133">Transmembrane helix</keyword>
<dbReference type="GO" id="GO:0022857">
    <property type="term" value="F:transmembrane transporter activity"/>
    <property type="evidence" value="ECO:0007669"/>
    <property type="project" value="InterPro"/>
</dbReference>
<sequence length="529" mass="59833">MQIHLIPVFREWIPEWLARTLIFGILMTSLFSFAAYSSPAAVMGYYGVEPADVQYGMVITYGSAVTFLALDFRIVKYFTSRKYLLTGLILNSVSSLACFYSKSWILFLLSGFVQGIACALLCSIVLQMTFPRLHSTRARIIGYTLLYAGIQISVPFYAIYSSIMLQFFDFNWLFYGQNVVLMAMAVIVWVTMNAKARFHKKFPLFQVDWAGYFFYTLFCLTLGYILVYGRQSGWFDSSVITVLSIFAVVLLTIFIAREMSVKRPLINLRIFRTGNCIIGLLLLVVFYIFKGTTGLTYAYVETILKTDPLHTIPMWISVIMGTVLSMFVTSRLLLSGTPLVRLILSGFVIMALYYFYMLEFVSVTGDSTDFIFPLFIYGVATGVLFVPIVTFTASAAPPSIAFNASLIGIFSRFVGFCISIAINNQVQLLTKSSAREQIRESVEATNSRLPLVLEDIRSSYLNAGNDVYNAQEASQIHFNSLIKEQILIRATRDYYYIMLAGLLCILLILFLLPKIRKVVLNLRKGNIPY</sequence>
<dbReference type="Gene3D" id="1.20.1250.20">
    <property type="entry name" value="MFS general substrate transporter like domains"/>
    <property type="match status" value="1"/>
</dbReference>
<feature type="transmembrane region" description="Helical" evidence="6">
    <location>
        <begin position="83"/>
        <end position="100"/>
    </location>
</feature>
<evidence type="ECO:0000313" key="7">
    <source>
        <dbReference type="EMBL" id="REC47499.1"/>
    </source>
</evidence>
<keyword evidence="8" id="KW-1185">Reference proteome</keyword>
<dbReference type="RefSeq" id="WP_115928292.1">
    <property type="nucleotide sequence ID" value="NZ_QNVV01000008.1"/>
</dbReference>
<feature type="transmembrane region" description="Helical" evidence="6">
    <location>
        <begin position="339"/>
        <end position="358"/>
    </location>
</feature>
<feature type="transmembrane region" description="Helical" evidence="6">
    <location>
        <begin position="140"/>
        <end position="160"/>
    </location>
</feature>
<evidence type="ECO:0000256" key="5">
    <source>
        <dbReference type="ARBA" id="ARBA00023136"/>
    </source>
</evidence>
<feature type="transmembrane region" description="Helical" evidence="6">
    <location>
        <begin position="277"/>
        <end position="300"/>
    </location>
</feature>
<evidence type="ECO:0008006" key="9">
    <source>
        <dbReference type="Google" id="ProtNLM"/>
    </source>
</evidence>
<keyword evidence="2" id="KW-0813">Transport</keyword>
<evidence type="ECO:0000256" key="2">
    <source>
        <dbReference type="ARBA" id="ARBA00022448"/>
    </source>
</evidence>
<accession>A0A3D9B1W2</accession>
<evidence type="ECO:0000256" key="1">
    <source>
        <dbReference type="ARBA" id="ARBA00004141"/>
    </source>
</evidence>
<feature type="transmembrane region" description="Helical" evidence="6">
    <location>
        <begin position="204"/>
        <end position="227"/>
    </location>
</feature>
<gene>
    <name evidence="7" type="ORF">DRF67_10685</name>
</gene>
<feature type="transmembrane region" description="Helical" evidence="6">
    <location>
        <begin position="239"/>
        <end position="256"/>
    </location>
</feature>
<dbReference type="AlphaFoldDB" id="A0A3D9B1W2"/>
<feature type="transmembrane region" description="Helical" evidence="6">
    <location>
        <begin position="21"/>
        <end position="47"/>
    </location>
</feature>
<dbReference type="SUPFAM" id="SSF103473">
    <property type="entry name" value="MFS general substrate transporter"/>
    <property type="match status" value="1"/>
</dbReference>
<feature type="transmembrane region" description="Helical" evidence="6">
    <location>
        <begin position="106"/>
        <end position="128"/>
    </location>
</feature>
<feature type="transmembrane region" description="Helical" evidence="6">
    <location>
        <begin position="172"/>
        <end position="192"/>
    </location>
</feature>
<evidence type="ECO:0000313" key="8">
    <source>
        <dbReference type="Proteomes" id="UP000256257"/>
    </source>
</evidence>
<feature type="transmembrane region" description="Helical" evidence="6">
    <location>
        <begin position="312"/>
        <end position="334"/>
    </location>
</feature>
<dbReference type="EMBL" id="QNVV01000008">
    <property type="protein sequence ID" value="REC47499.1"/>
    <property type="molecule type" value="Genomic_DNA"/>
</dbReference>
<dbReference type="PANTHER" id="PTHR42718">
    <property type="entry name" value="MAJOR FACILITATOR SUPERFAMILY MULTIDRUG TRANSPORTER MFSC"/>
    <property type="match status" value="1"/>
</dbReference>
<proteinExistence type="predicted"/>
<dbReference type="Pfam" id="PF07690">
    <property type="entry name" value="MFS_1"/>
    <property type="match status" value="1"/>
</dbReference>
<comment type="subcellular location">
    <subcellularLocation>
        <location evidence="1">Membrane</location>
        <topology evidence="1">Multi-pass membrane protein</topology>
    </subcellularLocation>
</comment>
<name>A0A3D9B1W2_9FLAO</name>
<keyword evidence="5 6" id="KW-0472">Membrane</keyword>
<dbReference type="InterPro" id="IPR036259">
    <property type="entry name" value="MFS_trans_sf"/>
</dbReference>
<organism evidence="7 8">
    <name type="scientific">Chryseobacterium pennipullorum</name>
    <dbReference type="NCBI Taxonomy" id="2258963"/>
    <lineage>
        <taxon>Bacteria</taxon>
        <taxon>Pseudomonadati</taxon>
        <taxon>Bacteroidota</taxon>
        <taxon>Flavobacteriia</taxon>
        <taxon>Flavobacteriales</taxon>
        <taxon>Weeksellaceae</taxon>
        <taxon>Chryseobacterium group</taxon>
        <taxon>Chryseobacterium</taxon>
    </lineage>
</organism>
<evidence type="ECO:0000256" key="3">
    <source>
        <dbReference type="ARBA" id="ARBA00022692"/>
    </source>
</evidence>
<feature type="transmembrane region" description="Helical" evidence="6">
    <location>
        <begin position="370"/>
        <end position="393"/>
    </location>
</feature>
<feature type="transmembrane region" description="Helical" evidence="6">
    <location>
        <begin position="53"/>
        <end position="71"/>
    </location>
</feature>
<feature type="transmembrane region" description="Helical" evidence="6">
    <location>
        <begin position="494"/>
        <end position="513"/>
    </location>
</feature>
<dbReference type="GO" id="GO:0016020">
    <property type="term" value="C:membrane"/>
    <property type="evidence" value="ECO:0007669"/>
    <property type="project" value="UniProtKB-SubCell"/>
</dbReference>
<dbReference type="OrthoDB" id="622032at2"/>
<dbReference type="Proteomes" id="UP000256257">
    <property type="component" value="Unassembled WGS sequence"/>
</dbReference>
<dbReference type="PANTHER" id="PTHR42718:SF9">
    <property type="entry name" value="MAJOR FACILITATOR SUPERFAMILY MULTIDRUG TRANSPORTER MFSC"/>
    <property type="match status" value="1"/>
</dbReference>
<comment type="caution">
    <text evidence="7">The sequence shown here is derived from an EMBL/GenBank/DDBJ whole genome shotgun (WGS) entry which is preliminary data.</text>
</comment>
<evidence type="ECO:0000256" key="6">
    <source>
        <dbReference type="SAM" id="Phobius"/>
    </source>
</evidence>
<reference evidence="7 8" key="1">
    <citation type="submission" date="2018-06" db="EMBL/GenBank/DDBJ databases">
        <title>Novel Chryseobacterium species.</title>
        <authorList>
            <person name="Newman J."/>
            <person name="Hugo C."/>
            <person name="Oosthuizen L."/>
            <person name="Charimba G."/>
        </authorList>
    </citation>
    <scope>NUCLEOTIDE SEQUENCE [LARGE SCALE GENOMIC DNA]</scope>
    <source>
        <strain evidence="7 8">7_F195</strain>
    </source>
</reference>